<dbReference type="KEGG" id="sgz:C0216_32060"/>
<dbReference type="OrthoDB" id="8480037at2"/>
<geneLocation type="plasmid" evidence="3 4">
    <name>unnamed2</name>
</geneLocation>
<evidence type="ECO:0000313" key="3">
    <source>
        <dbReference type="EMBL" id="AXE28128.1"/>
    </source>
</evidence>
<evidence type="ECO:0000313" key="4">
    <source>
        <dbReference type="Proteomes" id="UP000252004"/>
    </source>
</evidence>
<dbReference type="SUPFAM" id="SSF53474">
    <property type="entry name" value="alpha/beta-Hydrolases"/>
    <property type="match status" value="1"/>
</dbReference>
<dbReference type="PANTHER" id="PTHR11487:SF0">
    <property type="entry name" value="S-ACYL FATTY ACID SYNTHASE THIOESTERASE, MEDIUM CHAIN"/>
    <property type="match status" value="1"/>
</dbReference>
<evidence type="ECO:0000256" key="1">
    <source>
        <dbReference type="ARBA" id="ARBA00007169"/>
    </source>
</evidence>
<dbReference type="InterPro" id="IPR029058">
    <property type="entry name" value="AB_hydrolase_fold"/>
</dbReference>
<dbReference type="RefSeq" id="WP_114059289.1">
    <property type="nucleotide sequence ID" value="NZ_CP030864.1"/>
</dbReference>
<dbReference type="InterPro" id="IPR001031">
    <property type="entry name" value="Thioesterase"/>
</dbReference>
<keyword evidence="4" id="KW-1185">Reference proteome</keyword>
<dbReference type="Proteomes" id="UP000252004">
    <property type="component" value="Plasmid unnamed2"/>
</dbReference>
<comment type="similarity">
    <text evidence="1">Belongs to the thioesterase family.</text>
</comment>
<dbReference type="Pfam" id="PF00975">
    <property type="entry name" value="Thioesterase"/>
    <property type="match status" value="1"/>
</dbReference>
<dbReference type="GO" id="GO:0008610">
    <property type="term" value="P:lipid biosynthetic process"/>
    <property type="evidence" value="ECO:0007669"/>
    <property type="project" value="TreeGrafter"/>
</dbReference>
<dbReference type="EMBL" id="CP030864">
    <property type="protein sequence ID" value="AXE28128.1"/>
    <property type="molecule type" value="Genomic_DNA"/>
</dbReference>
<dbReference type="AlphaFoldDB" id="A0A344UB57"/>
<feature type="domain" description="Thioesterase" evidence="2">
    <location>
        <begin position="21"/>
        <end position="227"/>
    </location>
</feature>
<name>A0A344UB57_9ACTN</name>
<dbReference type="PANTHER" id="PTHR11487">
    <property type="entry name" value="THIOESTERASE"/>
    <property type="match status" value="1"/>
</dbReference>
<accession>A0A344UB57</accession>
<sequence length="250" mass="27114">MPSTTSSIREFAPGHDGRPAVLCFPHAGGCASFFRSWQGLLPGARVHAVQYPGREDRITQDHPESLTGLAQAVADEVLASGEAYSVLFGHSMGAYVAFETARLLERAGRPVPVLVVSSAAAPALRPPVPFEDTADVLRYLGRYEPLSIELLREDELMELLLEYIKADLRLVSRYDGYEGARISSRLVAVAGEDDIPEIRTRFARWSGHTSGTFTPLVLPGGHFYLRTEPPFPLISDELARSAAAAAPSAP</sequence>
<dbReference type="Gene3D" id="3.40.50.1820">
    <property type="entry name" value="alpha/beta hydrolase"/>
    <property type="match status" value="1"/>
</dbReference>
<proteinExistence type="inferred from homology"/>
<protein>
    <submittedName>
        <fullName evidence="3">Thioesterase</fullName>
    </submittedName>
</protein>
<keyword evidence="3" id="KW-0614">Plasmid</keyword>
<gene>
    <name evidence="3" type="ORF">C0216_32060</name>
</gene>
<evidence type="ECO:0000259" key="2">
    <source>
        <dbReference type="Pfam" id="PF00975"/>
    </source>
</evidence>
<dbReference type="InterPro" id="IPR012223">
    <property type="entry name" value="TEII"/>
</dbReference>
<reference evidence="3 4" key="1">
    <citation type="submission" date="2018-01" db="EMBL/GenBank/DDBJ databases">
        <title>Draft genome Sequence of streptomyces globosus LZH-48.</title>
        <authorList>
            <person name="Ran K."/>
            <person name="Li Z."/>
            <person name="Wei S."/>
            <person name="Dong R."/>
        </authorList>
    </citation>
    <scope>NUCLEOTIDE SEQUENCE [LARGE SCALE GENOMIC DNA]</scope>
    <source>
        <strain evidence="3 4">LZH-48</strain>
        <plasmid evidence="3 4">unnamed2</plasmid>
    </source>
</reference>
<organism evidence="3 4">
    <name type="scientific">Streptomyces globosus</name>
    <dbReference type="NCBI Taxonomy" id="68209"/>
    <lineage>
        <taxon>Bacteria</taxon>
        <taxon>Bacillati</taxon>
        <taxon>Actinomycetota</taxon>
        <taxon>Actinomycetes</taxon>
        <taxon>Kitasatosporales</taxon>
        <taxon>Streptomycetaceae</taxon>
        <taxon>Streptomyces</taxon>
    </lineage>
</organism>